<dbReference type="Pfam" id="PF12680">
    <property type="entry name" value="SnoaL_2"/>
    <property type="match status" value="1"/>
</dbReference>
<protein>
    <submittedName>
        <fullName evidence="2">SnoaL-like domain-containing protein (Modular protein)</fullName>
    </submittedName>
</protein>
<name>A0A2I2L1S7_9ACTN</name>
<dbReference type="InterPro" id="IPR032710">
    <property type="entry name" value="NTF2-like_dom_sf"/>
</dbReference>
<reference evidence="2 3" key="1">
    <citation type="submission" date="2017-06" db="EMBL/GenBank/DDBJ databases">
        <authorList>
            <person name="Kim H.J."/>
            <person name="Triplett B.A."/>
        </authorList>
    </citation>
    <scope>NUCLEOTIDE SEQUENCE [LARGE SCALE GENOMIC DNA]</scope>
    <source>
        <strain evidence="2">FRACA_ARgP5</strain>
    </source>
</reference>
<evidence type="ECO:0000313" key="2">
    <source>
        <dbReference type="EMBL" id="SNQ51872.1"/>
    </source>
</evidence>
<dbReference type="EMBL" id="FZMO01000552">
    <property type="protein sequence ID" value="SNQ51872.1"/>
    <property type="molecule type" value="Genomic_DNA"/>
</dbReference>
<evidence type="ECO:0000259" key="1">
    <source>
        <dbReference type="Pfam" id="PF12680"/>
    </source>
</evidence>
<accession>A0A2I2L1S7</accession>
<proteinExistence type="predicted"/>
<dbReference type="InterPro" id="IPR037401">
    <property type="entry name" value="SnoaL-like"/>
</dbReference>
<dbReference type="AlphaFoldDB" id="A0A2I2L1S7"/>
<dbReference type="SUPFAM" id="SSF54427">
    <property type="entry name" value="NTF2-like"/>
    <property type="match status" value="1"/>
</dbReference>
<dbReference type="Gene3D" id="3.10.450.50">
    <property type="match status" value="1"/>
</dbReference>
<organism evidence="2 3">
    <name type="scientific">Frankia canadensis</name>
    <dbReference type="NCBI Taxonomy" id="1836972"/>
    <lineage>
        <taxon>Bacteria</taxon>
        <taxon>Bacillati</taxon>
        <taxon>Actinomycetota</taxon>
        <taxon>Actinomycetes</taxon>
        <taxon>Frankiales</taxon>
        <taxon>Frankiaceae</taxon>
        <taxon>Frankia</taxon>
    </lineage>
</organism>
<dbReference type="CDD" id="cd00531">
    <property type="entry name" value="NTF2_like"/>
    <property type="match status" value="1"/>
</dbReference>
<dbReference type="OrthoDB" id="9799296at2"/>
<gene>
    <name evidence="2" type="ORF">FRACA_840010</name>
</gene>
<evidence type="ECO:0000313" key="3">
    <source>
        <dbReference type="Proteomes" id="UP000234331"/>
    </source>
</evidence>
<dbReference type="Proteomes" id="UP000234331">
    <property type="component" value="Unassembled WGS sequence"/>
</dbReference>
<feature type="domain" description="SnoaL-like" evidence="1">
    <location>
        <begin position="57"/>
        <end position="157"/>
    </location>
</feature>
<sequence>MRQDRARLTLPRGEGRWWRCAWTGASVEAPLAVYEEVPVAPPIPVAPSGSLALPAAVERYVAASNTHDRAALLATFAPDCSVTDAGREFRGAEEIGGWLDREIISASVTMKVIAASEHHGEIVLRAVIDGVFDRTGLPDPLILTFRFTVREDRIVRMIISLDETDPR</sequence>
<keyword evidence="3" id="KW-1185">Reference proteome</keyword>